<evidence type="ECO:0000256" key="5">
    <source>
        <dbReference type="ARBA" id="ARBA00022679"/>
    </source>
</evidence>
<dbReference type="SUPFAM" id="SSF55874">
    <property type="entry name" value="ATPase domain of HSP90 chaperone/DNA topoisomerase II/histidine kinase"/>
    <property type="match status" value="1"/>
</dbReference>
<keyword evidence="9" id="KW-1133">Transmembrane helix</keyword>
<feature type="domain" description="PAC" evidence="12">
    <location>
        <begin position="322"/>
        <end position="373"/>
    </location>
</feature>
<dbReference type="FunFam" id="1.10.287.130:FF:000001">
    <property type="entry name" value="Two-component sensor histidine kinase"/>
    <property type="match status" value="1"/>
</dbReference>
<dbReference type="Gene3D" id="1.10.8.500">
    <property type="entry name" value="HAMP domain in histidine kinase"/>
    <property type="match status" value="1"/>
</dbReference>
<keyword evidence="15" id="KW-1185">Reference proteome</keyword>
<keyword evidence="5 14" id="KW-0808">Transferase</keyword>
<accession>A0A069RJM1</accession>
<keyword evidence="8 9" id="KW-0472">Membrane</keyword>
<dbReference type="InterPro" id="IPR050351">
    <property type="entry name" value="BphY/WalK/GraS-like"/>
</dbReference>
<feature type="transmembrane region" description="Helical" evidence="9">
    <location>
        <begin position="12"/>
        <end position="32"/>
    </location>
</feature>
<comment type="catalytic activity">
    <reaction evidence="1">
        <text>ATP + protein L-histidine = ADP + protein N-phospho-L-histidine.</text>
        <dbReference type="EC" id="2.7.13.3"/>
    </reaction>
</comment>
<dbReference type="SMART" id="SM00304">
    <property type="entry name" value="HAMP"/>
    <property type="match status" value="1"/>
</dbReference>
<dbReference type="InterPro" id="IPR003660">
    <property type="entry name" value="HAMP_dom"/>
</dbReference>
<dbReference type="CDD" id="cd06225">
    <property type="entry name" value="HAMP"/>
    <property type="match status" value="1"/>
</dbReference>
<dbReference type="InterPro" id="IPR035965">
    <property type="entry name" value="PAS-like_dom_sf"/>
</dbReference>
<dbReference type="Pfam" id="PF02518">
    <property type="entry name" value="HATPase_c"/>
    <property type="match status" value="1"/>
</dbReference>
<dbReference type="InterPro" id="IPR036097">
    <property type="entry name" value="HisK_dim/P_sf"/>
</dbReference>
<feature type="domain" description="HAMP" evidence="13">
    <location>
        <begin position="197"/>
        <end position="249"/>
    </location>
</feature>
<evidence type="ECO:0000256" key="3">
    <source>
        <dbReference type="ARBA" id="ARBA00012438"/>
    </source>
</evidence>
<feature type="domain" description="PAS" evidence="11">
    <location>
        <begin position="254"/>
        <end position="325"/>
    </location>
</feature>
<dbReference type="NCBIfam" id="NF046044">
    <property type="entry name" value="PnpS"/>
    <property type="match status" value="1"/>
</dbReference>
<dbReference type="NCBIfam" id="TIGR00229">
    <property type="entry name" value="sensory_box"/>
    <property type="match status" value="1"/>
</dbReference>
<dbReference type="PROSITE" id="PS50112">
    <property type="entry name" value="PAS"/>
    <property type="match status" value="1"/>
</dbReference>
<keyword evidence="7" id="KW-0902">Two-component regulatory system</keyword>
<dbReference type="eggNOG" id="COG5002">
    <property type="taxonomic scope" value="Bacteria"/>
</dbReference>
<evidence type="ECO:0000256" key="1">
    <source>
        <dbReference type="ARBA" id="ARBA00000085"/>
    </source>
</evidence>
<dbReference type="PANTHER" id="PTHR45453">
    <property type="entry name" value="PHOSPHATE REGULON SENSOR PROTEIN PHOR"/>
    <property type="match status" value="1"/>
</dbReference>
<dbReference type="EMBL" id="JJMM01000004">
    <property type="protein sequence ID" value="KDR96345.1"/>
    <property type="molecule type" value="Genomic_DNA"/>
</dbReference>
<dbReference type="PROSITE" id="PS50885">
    <property type="entry name" value="HAMP"/>
    <property type="match status" value="1"/>
</dbReference>
<dbReference type="Proteomes" id="UP000027946">
    <property type="component" value="Unassembled WGS sequence"/>
</dbReference>
<evidence type="ECO:0000313" key="15">
    <source>
        <dbReference type="Proteomes" id="UP000027946"/>
    </source>
</evidence>
<dbReference type="InterPro" id="IPR036890">
    <property type="entry name" value="HATPase_C_sf"/>
</dbReference>
<dbReference type="InterPro" id="IPR004358">
    <property type="entry name" value="Sig_transdc_His_kin-like_C"/>
</dbReference>
<dbReference type="InterPro" id="IPR005467">
    <property type="entry name" value="His_kinase_dom"/>
</dbReference>
<dbReference type="FunFam" id="3.30.565.10:FF:000006">
    <property type="entry name" value="Sensor histidine kinase WalK"/>
    <property type="match status" value="1"/>
</dbReference>
<organism evidence="14 15">
    <name type="scientific">Peptoclostridium litorale DSM 5388</name>
    <dbReference type="NCBI Taxonomy" id="1121324"/>
    <lineage>
        <taxon>Bacteria</taxon>
        <taxon>Bacillati</taxon>
        <taxon>Bacillota</taxon>
        <taxon>Clostridia</taxon>
        <taxon>Peptostreptococcales</taxon>
        <taxon>Peptoclostridiaceae</taxon>
        <taxon>Peptoclostridium</taxon>
    </lineage>
</organism>
<dbReference type="PANTHER" id="PTHR45453:SF1">
    <property type="entry name" value="PHOSPHATE REGULON SENSOR PROTEIN PHOR"/>
    <property type="match status" value="1"/>
</dbReference>
<dbReference type="InterPro" id="IPR003594">
    <property type="entry name" value="HATPase_dom"/>
</dbReference>
<proteinExistence type="predicted"/>
<dbReference type="GO" id="GO:0016036">
    <property type="term" value="P:cellular response to phosphate starvation"/>
    <property type="evidence" value="ECO:0007669"/>
    <property type="project" value="TreeGrafter"/>
</dbReference>
<dbReference type="GO" id="GO:0000155">
    <property type="term" value="F:phosphorelay sensor kinase activity"/>
    <property type="evidence" value="ECO:0007669"/>
    <property type="project" value="InterPro"/>
</dbReference>
<dbReference type="EC" id="2.7.13.3" evidence="3"/>
<keyword evidence="6 14" id="KW-0418">Kinase</keyword>
<dbReference type="SUPFAM" id="SSF55785">
    <property type="entry name" value="PYP-like sensor domain (PAS domain)"/>
    <property type="match status" value="1"/>
</dbReference>
<evidence type="ECO:0000259" key="12">
    <source>
        <dbReference type="PROSITE" id="PS50113"/>
    </source>
</evidence>
<dbReference type="CDD" id="cd00075">
    <property type="entry name" value="HATPase"/>
    <property type="match status" value="1"/>
</dbReference>
<keyword evidence="4" id="KW-0597">Phosphoprotein</keyword>
<feature type="transmembrane region" description="Helical" evidence="9">
    <location>
        <begin position="176"/>
        <end position="195"/>
    </location>
</feature>
<dbReference type="CDD" id="cd00130">
    <property type="entry name" value="PAS"/>
    <property type="match status" value="1"/>
</dbReference>
<dbReference type="SMART" id="SM00387">
    <property type="entry name" value="HATPase_c"/>
    <property type="match status" value="1"/>
</dbReference>
<evidence type="ECO:0000259" key="11">
    <source>
        <dbReference type="PROSITE" id="PS50112"/>
    </source>
</evidence>
<evidence type="ECO:0000256" key="7">
    <source>
        <dbReference type="ARBA" id="ARBA00023012"/>
    </source>
</evidence>
<dbReference type="InterPro" id="IPR000014">
    <property type="entry name" value="PAS"/>
</dbReference>
<evidence type="ECO:0000259" key="13">
    <source>
        <dbReference type="PROSITE" id="PS50885"/>
    </source>
</evidence>
<dbReference type="Pfam" id="PF00672">
    <property type="entry name" value="HAMP"/>
    <property type="match status" value="1"/>
</dbReference>
<sequence>MFSSIRWRLITIYFLLVFIAMVIVGVFITNQFETYYLNKVRDDLRYISNNTVKKFLPEEDLSENYKNIQKDLYRTPLSIGYQISIIDAENDFKIIASTNREIENLYAMDFFDEYAMLSASTGKIYEKDINEDDMKKYRVKHMVFPYEDEKGEVIGIIYCKANLDEIYNILDNSKIIFIKAMIVGLLVTVVLGFLVSTSITNPINDVTKKALKMAKGDFDQVVEVRSDDEIGQLGRMFNYLTAKLKQTLSEISSEKGKLDAIINHMADGLLAVDFSGQIMHLNPRFMQMMCLEKSEIEGKKYDDIMGRYSEKIKLSNIIKNGLESGSDIIEISNGTVIKVSFVSLRDSQKEVAGIILVLQDITEHQKLENMRKEFVANVSHELKTPITTIKSYAETILSGAVDDIELQNQFLKVIEKESDRMAMIVKDLLKLSKLDNKNMDWNFEPIDAVGFISSIAKKLSVAFNEKNHTFRYIFTEESIIVNMDSHKMEQAIQNILTNCIKYTPDGGEISLSLSRDEAWAHISIRDNGMGIPKESLPRIFERFYRVDKARSRDMGGTGLGLSITKHIIEEHGGMIHVESELEKGSTFIISIPTSHTV</sequence>
<evidence type="ECO:0000256" key="8">
    <source>
        <dbReference type="ARBA" id="ARBA00023136"/>
    </source>
</evidence>
<dbReference type="SMART" id="SM00388">
    <property type="entry name" value="HisKA"/>
    <property type="match status" value="1"/>
</dbReference>
<dbReference type="STRING" id="1121324.CLIT_4c01820"/>
<dbReference type="PROSITE" id="PS50109">
    <property type="entry name" value="HIS_KIN"/>
    <property type="match status" value="1"/>
</dbReference>
<dbReference type="InterPro" id="IPR000700">
    <property type="entry name" value="PAS-assoc_C"/>
</dbReference>
<gene>
    <name evidence="14" type="primary">walK</name>
    <name evidence="14" type="ORF">CLIT_4c01820</name>
</gene>
<dbReference type="Gene3D" id="1.10.287.130">
    <property type="match status" value="1"/>
</dbReference>
<evidence type="ECO:0000256" key="6">
    <source>
        <dbReference type="ARBA" id="ARBA00022777"/>
    </source>
</evidence>
<dbReference type="SUPFAM" id="SSF158472">
    <property type="entry name" value="HAMP domain-like"/>
    <property type="match status" value="1"/>
</dbReference>
<evidence type="ECO:0000259" key="10">
    <source>
        <dbReference type="PROSITE" id="PS50109"/>
    </source>
</evidence>
<comment type="caution">
    <text evidence="14">The sequence shown here is derived from an EMBL/GenBank/DDBJ whole genome shotgun (WGS) entry which is preliminary data.</text>
</comment>
<dbReference type="SUPFAM" id="SSF47384">
    <property type="entry name" value="Homodimeric domain of signal transducing histidine kinase"/>
    <property type="match status" value="1"/>
</dbReference>
<dbReference type="Pfam" id="PF00512">
    <property type="entry name" value="HisKA"/>
    <property type="match status" value="1"/>
</dbReference>
<dbReference type="PROSITE" id="PS50113">
    <property type="entry name" value="PAC"/>
    <property type="match status" value="1"/>
</dbReference>
<dbReference type="InterPro" id="IPR003661">
    <property type="entry name" value="HisK_dim/P_dom"/>
</dbReference>
<dbReference type="GO" id="GO:0004721">
    <property type="term" value="F:phosphoprotein phosphatase activity"/>
    <property type="evidence" value="ECO:0007669"/>
    <property type="project" value="TreeGrafter"/>
</dbReference>
<feature type="domain" description="Histidine kinase" evidence="10">
    <location>
        <begin position="377"/>
        <end position="595"/>
    </location>
</feature>
<comment type="subcellular location">
    <subcellularLocation>
        <location evidence="2">Membrane</location>
    </subcellularLocation>
</comment>
<dbReference type="GO" id="GO:0005886">
    <property type="term" value="C:plasma membrane"/>
    <property type="evidence" value="ECO:0007669"/>
    <property type="project" value="TreeGrafter"/>
</dbReference>
<dbReference type="RefSeq" id="WP_038262192.1">
    <property type="nucleotide sequence ID" value="NZ_FSRH01000013.1"/>
</dbReference>
<name>A0A069RJM1_PEPLI</name>
<evidence type="ECO:0000313" key="14">
    <source>
        <dbReference type="EMBL" id="KDR96345.1"/>
    </source>
</evidence>
<reference evidence="14 15" key="1">
    <citation type="submission" date="2014-03" db="EMBL/GenBank/DDBJ databases">
        <title>Genome sequence of Clostridium litorale W6, DSM 5388.</title>
        <authorList>
            <person name="Poehlein A."/>
            <person name="Jagirdar A."/>
            <person name="Khonsari B."/>
            <person name="Chibani C.M."/>
            <person name="Gutierrez Gutierrez D.A."/>
            <person name="Davydova E."/>
            <person name="Alghaithi H.S."/>
            <person name="Nair K.P."/>
            <person name="Dhamotharan K."/>
            <person name="Chandran L."/>
            <person name="G W."/>
            <person name="Daniel R."/>
        </authorList>
    </citation>
    <scope>NUCLEOTIDE SEQUENCE [LARGE SCALE GENOMIC DNA]</scope>
    <source>
        <strain evidence="14 15">W6</strain>
    </source>
</reference>
<dbReference type="CDD" id="cd00082">
    <property type="entry name" value="HisKA"/>
    <property type="match status" value="1"/>
</dbReference>
<keyword evidence="9" id="KW-0812">Transmembrane</keyword>
<evidence type="ECO:0000256" key="9">
    <source>
        <dbReference type="SAM" id="Phobius"/>
    </source>
</evidence>
<protein>
    <recommendedName>
        <fullName evidence="3">histidine kinase</fullName>
        <ecNumber evidence="3">2.7.13.3</ecNumber>
    </recommendedName>
</protein>
<dbReference type="OrthoDB" id="9813151at2"/>
<dbReference type="Gene3D" id="3.30.450.20">
    <property type="entry name" value="PAS domain"/>
    <property type="match status" value="2"/>
</dbReference>
<dbReference type="Pfam" id="PF13426">
    <property type="entry name" value="PAS_9"/>
    <property type="match status" value="1"/>
</dbReference>
<evidence type="ECO:0000256" key="2">
    <source>
        <dbReference type="ARBA" id="ARBA00004370"/>
    </source>
</evidence>
<dbReference type="PRINTS" id="PR00344">
    <property type="entry name" value="BCTRLSENSOR"/>
</dbReference>
<dbReference type="AlphaFoldDB" id="A0A069RJM1"/>
<evidence type="ECO:0000256" key="4">
    <source>
        <dbReference type="ARBA" id="ARBA00022553"/>
    </source>
</evidence>
<dbReference type="Gene3D" id="3.30.565.10">
    <property type="entry name" value="Histidine kinase-like ATPase, C-terminal domain"/>
    <property type="match status" value="1"/>
</dbReference>
<dbReference type="SMART" id="SM00091">
    <property type="entry name" value="PAS"/>
    <property type="match status" value="1"/>
</dbReference>